<dbReference type="RefSeq" id="WP_094077258.1">
    <property type="nucleotide sequence ID" value="NZ_NBYO01000002.1"/>
</dbReference>
<keyword evidence="9 11" id="KW-0238">DNA-binding</keyword>
<dbReference type="NCBIfam" id="NF045677">
    <property type="entry name" value="FeRespRegIrr"/>
    <property type="match status" value="1"/>
</dbReference>
<dbReference type="FunFam" id="1.10.10.10:FF:000007">
    <property type="entry name" value="Ferric uptake regulation protein"/>
    <property type="match status" value="1"/>
</dbReference>
<keyword evidence="6 11" id="KW-0479">Metal-binding</keyword>
<dbReference type="GO" id="GO:0045892">
    <property type="term" value="P:negative regulation of DNA-templated transcription"/>
    <property type="evidence" value="ECO:0007669"/>
    <property type="project" value="TreeGrafter"/>
</dbReference>
<dbReference type="Proteomes" id="UP000215405">
    <property type="component" value="Unassembled WGS sequence"/>
</dbReference>
<evidence type="ECO:0000256" key="8">
    <source>
        <dbReference type="ARBA" id="ARBA00023015"/>
    </source>
</evidence>
<proteinExistence type="inferred from homology"/>
<organism evidence="12 13">
    <name type="scientific">Notoacmeibacter marinus</name>
    <dbReference type="NCBI Taxonomy" id="1876515"/>
    <lineage>
        <taxon>Bacteria</taxon>
        <taxon>Pseudomonadati</taxon>
        <taxon>Pseudomonadota</taxon>
        <taxon>Alphaproteobacteria</taxon>
        <taxon>Hyphomicrobiales</taxon>
        <taxon>Notoacmeibacteraceae</taxon>
        <taxon>Notoacmeibacter</taxon>
    </lineage>
</organism>
<evidence type="ECO:0000256" key="1">
    <source>
        <dbReference type="ARBA" id="ARBA00004496"/>
    </source>
</evidence>
<evidence type="ECO:0000313" key="13">
    <source>
        <dbReference type="Proteomes" id="UP000215405"/>
    </source>
</evidence>
<accession>A0A231UX87</accession>
<name>A0A231UX87_9HYPH</name>
<evidence type="ECO:0000256" key="10">
    <source>
        <dbReference type="ARBA" id="ARBA00023163"/>
    </source>
</evidence>
<dbReference type="CDD" id="cd07153">
    <property type="entry name" value="Fur_like"/>
    <property type="match status" value="1"/>
</dbReference>
<keyword evidence="5 11" id="KW-0678">Repressor</keyword>
<dbReference type="PANTHER" id="PTHR33202:SF7">
    <property type="entry name" value="FERRIC UPTAKE REGULATION PROTEIN"/>
    <property type="match status" value="1"/>
</dbReference>
<dbReference type="InterPro" id="IPR036388">
    <property type="entry name" value="WH-like_DNA-bd_sf"/>
</dbReference>
<dbReference type="Pfam" id="PF01475">
    <property type="entry name" value="FUR"/>
    <property type="match status" value="1"/>
</dbReference>
<evidence type="ECO:0000256" key="9">
    <source>
        <dbReference type="ARBA" id="ARBA00023125"/>
    </source>
</evidence>
<dbReference type="EMBL" id="NBYO01000002">
    <property type="protein sequence ID" value="OXT00431.1"/>
    <property type="molecule type" value="Genomic_DNA"/>
</dbReference>
<comment type="caution">
    <text evidence="12">The sequence shown here is derived from an EMBL/GenBank/DDBJ whole genome shotgun (WGS) entry which is preliminary data.</text>
</comment>
<protein>
    <recommendedName>
        <fullName evidence="3 11">Ferric uptake regulation protein</fullName>
    </recommendedName>
</protein>
<evidence type="ECO:0000256" key="11">
    <source>
        <dbReference type="RuleBase" id="RU364037"/>
    </source>
</evidence>
<dbReference type="InterPro" id="IPR002481">
    <property type="entry name" value="FUR"/>
</dbReference>
<evidence type="ECO:0000256" key="4">
    <source>
        <dbReference type="ARBA" id="ARBA00022490"/>
    </source>
</evidence>
<dbReference type="GO" id="GO:0003700">
    <property type="term" value="F:DNA-binding transcription factor activity"/>
    <property type="evidence" value="ECO:0007669"/>
    <property type="project" value="UniProtKB-UniRule"/>
</dbReference>
<sequence length="149" mass="16727">MTAISAQQLHQSGSPCWASRLRDRMRANGLRPTRQRMHLATLLFTRGNRHVTAEEIHAEALGEGVSVSLATVYNTLHQFTEAGLLRVLSIETNKTYFDTDTSDHHHFLVEGGAQLFDIPEGSMELGRLPTPPEGYEIAHVDVVIRLRRK</sequence>
<keyword evidence="10 11" id="KW-0804">Transcription</keyword>
<evidence type="ECO:0000313" key="12">
    <source>
        <dbReference type="EMBL" id="OXT00431.1"/>
    </source>
</evidence>
<evidence type="ECO:0000256" key="2">
    <source>
        <dbReference type="ARBA" id="ARBA00007957"/>
    </source>
</evidence>
<keyword evidence="8 11" id="KW-0805">Transcription regulation</keyword>
<dbReference type="PANTHER" id="PTHR33202">
    <property type="entry name" value="ZINC UPTAKE REGULATION PROTEIN"/>
    <property type="match status" value="1"/>
</dbReference>
<evidence type="ECO:0000256" key="5">
    <source>
        <dbReference type="ARBA" id="ARBA00022491"/>
    </source>
</evidence>
<evidence type="ECO:0000256" key="7">
    <source>
        <dbReference type="ARBA" id="ARBA00022833"/>
    </source>
</evidence>
<reference evidence="13" key="1">
    <citation type="journal article" date="2017" name="Int. J. Syst. Evol. Microbiol.">
        <title>Notoacmeibacter marinus gen. nov., sp. nov., isolated from the gut of a limpet and proposal of Notoacmeibacteraceae fam. nov. in the order Rhizobiales of the class Alphaproteobacteria.</title>
        <authorList>
            <person name="Huang Z."/>
            <person name="Guo F."/>
            <person name="Lai Q."/>
        </authorList>
    </citation>
    <scope>NUCLEOTIDE SEQUENCE [LARGE SCALE GENOMIC DNA]</scope>
    <source>
        <strain evidence="13">XMTR2A4</strain>
    </source>
</reference>
<keyword evidence="13" id="KW-1185">Reference proteome</keyword>
<comment type="subunit">
    <text evidence="11">Homodimer.</text>
</comment>
<dbReference type="OrthoDB" id="9800477at2"/>
<dbReference type="AlphaFoldDB" id="A0A231UX87"/>
<dbReference type="GO" id="GO:0000976">
    <property type="term" value="F:transcription cis-regulatory region binding"/>
    <property type="evidence" value="ECO:0007669"/>
    <property type="project" value="TreeGrafter"/>
</dbReference>
<keyword evidence="4 11" id="KW-0963">Cytoplasm</keyword>
<comment type="similarity">
    <text evidence="2 11">Belongs to the Fur family.</text>
</comment>
<dbReference type="InterPro" id="IPR036390">
    <property type="entry name" value="WH_DNA-bd_sf"/>
</dbReference>
<evidence type="ECO:0000256" key="6">
    <source>
        <dbReference type="ARBA" id="ARBA00022723"/>
    </source>
</evidence>
<evidence type="ECO:0000256" key="3">
    <source>
        <dbReference type="ARBA" id="ARBA00020910"/>
    </source>
</evidence>
<keyword evidence="11" id="KW-0408">Iron</keyword>
<dbReference type="GO" id="GO:1900376">
    <property type="term" value="P:regulation of secondary metabolite biosynthetic process"/>
    <property type="evidence" value="ECO:0007669"/>
    <property type="project" value="TreeGrafter"/>
</dbReference>
<keyword evidence="7 11" id="KW-0862">Zinc</keyword>
<dbReference type="SUPFAM" id="SSF46785">
    <property type="entry name" value="Winged helix' DNA-binding domain"/>
    <property type="match status" value="1"/>
</dbReference>
<dbReference type="GO" id="GO:0008270">
    <property type="term" value="F:zinc ion binding"/>
    <property type="evidence" value="ECO:0007669"/>
    <property type="project" value="TreeGrafter"/>
</dbReference>
<dbReference type="Gene3D" id="1.10.10.10">
    <property type="entry name" value="Winged helix-like DNA-binding domain superfamily/Winged helix DNA-binding domain"/>
    <property type="match status" value="1"/>
</dbReference>
<comment type="subcellular location">
    <subcellularLocation>
        <location evidence="1 11">Cytoplasm</location>
    </subcellularLocation>
</comment>
<dbReference type="GO" id="GO:0005737">
    <property type="term" value="C:cytoplasm"/>
    <property type="evidence" value="ECO:0007669"/>
    <property type="project" value="UniProtKB-SubCell"/>
</dbReference>
<dbReference type="NCBIfam" id="NF045678">
    <property type="entry name" value="TransRegIrrA"/>
    <property type="match status" value="1"/>
</dbReference>
<gene>
    <name evidence="11" type="primary">fur</name>
    <name evidence="12" type="ORF">B7H23_09890</name>
</gene>